<proteinExistence type="predicted"/>
<reference evidence="2" key="1">
    <citation type="submission" date="2019-12" db="EMBL/GenBank/DDBJ databases">
        <title>Genome sequencing and annotation of Brassica cretica.</title>
        <authorList>
            <person name="Studholme D.J."/>
            <person name="Sarris P.F."/>
        </authorList>
    </citation>
    <scope>NUCLEOTIDE SEQUENCE</scope>
    <source>
        <strain evidence="2">PFS-102/07</strain>
        <tissue evidence="2">Leaf</tissue>
    </source>
</reference>
<feature type="compositionally biased region" description="Low complexity" evidence="1">
    <location>
        <begin position="124"/>
        <end position="144"/>
    </location>
</feature>
<sequence>MIDLLEAYQPWSNPGRPPRVPLPARAKKAGRQKLTRGRGHGFLIRAGEEGWTTEANAGSRPRVSYPRGRRRLDDISSARGIVVVDEVDGLEGQEELCFVNANGTWYKKEPKFQYHNNYQQKPFYNNQQGGYQSTQGQAGSSTSAPQEVAPTLCYSKSWSLRITLQRTLEMN</sequence>
<accession>A0A8S9MBX0</accession>
<comment type="caution">
    <text evidence="2">The sequence shown here is derived from an EMBL/GenBank/DDBJ whole genome shotgun (WGS) entry which is preliminary data.</text>
</comment>
<evidence type="ECO:0000313" key="2">
    <source>
        <dbReference type="EMBL" id="KAF2615608.1"/>
    </source>
</evidence>
<gene>
    <name evidence="2" type="ORF">F2Q70_00010899</name>
</gene>
<evidence type="ECO:0000256" key="1">
    <source>
        <dbReference type="SAM" id="MobiDB-lite"/>
    </source>
</evidence>
<protein>
    <submittedName>
        <fullName evidence="2">Uncharacterized protein</fullName>
    </submittedName>
</protein>
<organism evidence="2">
    <name type="scientific">Brassica cretica</name>
    <name type="common">Mustard</name>
    <dbReference type="NCBI Taxonomy" id="69181"/>
    <lineage>
        <taxon>Eukaryota</taxon>
        <taxon>Viridiplantae</taxon>
        <taxon>Streptophyta</taxon>
        <taxon>Embryophyta</taxon>
        <taxon>Tracheophyta</taxon>
        <taxon>Spermatophyta</taxon>
        <taxon>Magnoliopsida</taxon>
        <taxon>eudicotyledons</taxon>
        <taxon>Gunneridae</taxon>
        <taxon>Pentapetalae</taxon>
        <taxon>rosids</taxon>
        <taxon>malvids</taxon>
        <taxon>Brassicales</taxon>
        <taxon>Brassicaceae</taxon>
        <taxon>Brassiceae</taxon>
        <taxon>Brassica</taxon>
    </lineage>
</organism>
<dbReference type="EMBL" id="QGKY02000089">
    <property type="protein sequence ID" value="KAF2615608.1"/>
    <property type="molecule type" value="Genomic_DNA"/>
</dbReference>
<feature type="region of interest" description="Disordered" evidence="1">
    <location>
        <begin position="123"/>
        <end position="145"/>
    </location>
</feature>
<name>A0A8S9MBX0_BRACR</name>
<dbReference type="AlphaFoldDB" id="A0A8S9MBX0"/>